<dbReference type="Gene3D" id="3.50.50.60">
    <property type="entry name" value="FAD/NAD(P)-binding domain"/>
    <property type="match status" value="1"/>
</dbReference>
<protein>
    <submittedName>
        <fullName evidence="7">GMC family oxidoreductase</fullName>
    </submittedName>
</protein>
<evidence type="ECO:0000256" key="3">
    <source>
        <dbReference type="ARBA" id="ARBA00022630"/>
    </source>
</evidence>
<feature type="signal peptide" evidence="6">
    <location>
        <begin position="1"/>
        <end position="33"/>
    </location>
</feature>
<dbReference type="OrthoDB" id="517968at2"/>
<accession>A0A4Y9F717</accession>
<gene>
    <name evidence="7" type="ORF">E4U03_01330</name>
</gene>
<dbReference type="AlphaFoldDB" id="A0A4Y9F717"/>
<dbReference type="EMBL" id="SPQC01000003">
    <property type="protein sequence ID" value="TFU24006.1"/>
    <property type="molecule type" value="Genomic_DNA"/>
</dbReference>
<dbReference type="Pfam" id="PF13450">
    <property type="entry name" value="NAD_binding_8"/>
    <property type="match status" value="1"/>
</dbReference>
<proteinExistence type="inferred from homology"/>
<reference evidence="7 8" key="1">
    <citation type="submission" date="2019-03" db="EMBL/GenBank/DDBJ databases">
        <title>Diversity of the mouse oral microbiome.</title>
        <authorList>
            <person name="Joseph S."/>
            <person name="Aduse-Opoku J."/>
            <person name="Curtis M."/>
            <person name="Wade W."/>
            <person name="Hashim A."/>
        </authorList>
    </citation>
    <scope>NUCLEOTIDE SEQUENCE [LARGE SCALE GENOMIC DNA]</scope>
    <source>
        <strain evidence="8">irhom_31</strain>
    </source>
</reference>
<dbReference type="PANTHER" id="PTHR47470">
    <property type="entry name" value="CHOLESTEROL OXIDASE"/>
    <property type="match status" value="1"/>
</dbReference>
<dbReference type="InterPro" id="IPR036188">
    <property type="entry name" value="FAD/NAD-bd_sf"/>
</dbReference>
<evidence type="ECO:0000313" key="8">
    <source>
        <dbReference type="Proteomes" id="UP000297951"/>
    </source>
</evidence>
<dbReference type="SUPFAM" id="SSF51905">
    <property type="entry name" value="FAD/NAD(P)-binding domain"/>
    <property type="match status" value="1"/>
</dbReference>
<evidence type="ECO:0000256" key="4">
    <source>
        <dbReference type="ARBA" id="ARBA00022827"/>
    </source>
</evidence>
<keyword evidence="6" id="KW-0732">Signal</keyword>
<evidence type="ECO:0000256" key="2">
    <source>
        <dbReference type="ARBA" id="ARBA00010790"/>
    </source>
</evidence>
<dbReference type="Pfam" id="PF22500">
    <property type="entry name" value="GMC_oxred_C_1st"/>
    <property type="match status" value="1"/>
</dbReference>
<feature type="chain" id="PRO_5021411403" evidence="6">
    <location>
        <begin position="34"/>
        <end position="534"/>
    </location>
</feature>
<dbReference type="GO" id="GO:0016491">
    <property type="term" value="F:oxidoreductase activity"/>
    <property type="evidence" value="ECO:0007669"/>
    <property type="project" value="UniProtKB-KW"/>
</dbReference>
<comment type="cofactor">
    <cofactor evidence="1">
        <name>FAD</name>
        <dbReference type="ChEBI" id="CHEBI:57692"/>
    </cofactor>
</comment>
<keyword evidence="5" id="KW-0560">Oxidoreductase</keyword>
<dbReference type="SUPFAM" id="SSF54373">
    <property type="entry name" value="FAD-linked reductases, C-terminal domain"/>
    <property type="match status" value="1"/>
</dbReference>
<sequence>MSFTSNRRSALKLTAAASAASALTAATTTNAHANGQQRIAIIGSGYGGAVAARALTEKGYTVDMIEMGADWGDMAPQSDGYVFDQMTDPTSRSMWFENRTDMPLSNIAGFDFVNRSITPGAGVLGVERFANMKVYVGKGVGGGSLANGGMAVTPERSYFEQVMPMVDAAEMYSTYFPRANTNLGVTAPPSDIVGTSKWYYFSRLGASQAKKAGFQHRFVPNVYDWDYMRQENFERVAKSALGGQVIFGNDHGKKSLPKTILAKAFASGKVNLTTMTEVTSISQRSDGSFNLILRTIDFSGKVLSVTSRTYDRVVMAAGSVGTNRLLLRAQGTGTIKNLPSTLGSSWGPNGNIMVARNMNTATGTYQSGIPAMGITNWDNSTNSIFAELAPFPAGVDLRIGLYLAITNNPNFGKFTWNPNTRNIDLDWDAAKAAPGVAAAKAFMDKLNAANPGTSYNTGLFLNGKTFADYFTYHPLGGAVLGETTDLNGEVKGVPGLFVMDGSLIPGKVGVNPFVTITAIAERNMDRLIAAGRFN</sequence>
<evidence type="ECO:0000256" key="1">
    <source>
        <dbReference type="ARBA" id="ARBA00001974"/>
    </source>
</evidence>
<dbReference type="InterPro" id="IPR006311">
    <property type="entry name" value="TAT_signal"/>
</dbReference>
<keyword evidence="3" id="KW-0285">Flavoprotein</keyword>
<dbReference type="Gene3D" id="3.30.410.10">
    <property type="entry name" value="Cholesterol Oxidase, domain 2"/>
    <property type="match status" value="1"/>
</dbReference>
<dbReference type="InterPro" id="IPR052542">
    <property type="entry name" value="Cholesterol_Oxidase"/>
</dbReference>
<name>A0A4Y9F717_9MICC</name>
<keyword evidence="4" id="KW-0274">FAD</keyword>
<comment type="similarity">
    <text evidence="2">Belongs to the GMC oxidoreductase family.</text>
</comment>
<evidence type="ECO:0000313" key="7">
    <source>
        <dbReference type="EMBL" id="TFU24006.1"/>
    </source>
</evidence>
<comment type="caution">
    <text evidence="7">The sequence shown here is derived from an EMBL/GenBank/DDBJ whole genome shotgun (WGS) entry which is preliminary data.</text>
</comment>
<evidence type="ECO:0000256" key="5">
    <source>
        <dbReference type="ARBA" id="ARBA00023002"/>
    </source>
</evidence>
<dbReference type="PROSITE" id="PS51318">
    <property type="entry name" value="TAT"/>
    <property type="match status" value="1"/>
</dbReference>
<evidence type="ECO:0000256" key="6">
    <source>
        <dbReference type="SAM" id="SignalP"/>
    </source>
</evidence>
<dbReference type="Proteomes" id="UP000297951">
    <property type="component" value="Unassembled WGS sequence"/>
</dbReference>
<dbReference type="RefSeq" id="WP_135011197.1">
    <property type="nucleotide sequence ID" value="NZ_JADGLK010000003.1"/>
</dbReference>
<organism evidence="7 8">
    <name type="scientific">Rothia nasimurium</name>
    <dbReference type="NCBI Taxonomy" id="85336"/>
    <lineage>
        <taxon>Bacteria</taxon>
        <taxon>Bacillati</taxon>
        <taxon>Actinomycetota</taxon>
        <taxon>Actinomycetes</taxon>
        <taxon>Micrococcales</taxon>
        <taxon>Micrococcaceae</taxon>
        <taxon>Rothia</taxon>
    </lineage>
</organism>
<dbReference type="PANTHER" id="PTHR47470:SF1">
    <property type="entry name" value="FAD-DEPENDENT OXIDOREDUCTASE 2 FAD BINDING DOMAIN-CONTAINING PROTEIN"/>
    <property type="match status" value="1"/>
</dbReference>